<dbReference type="SMART" id="SM01117">
    <property type="entry name" value="Cyt-b5"/>
    <property type="match status" value="1"/>
</dbReference>
<dbReference type="PRINTS" id="PR00363">
    <property type="entry name" value="CYTOCHROMEB5"/>
</dbReference>
<dbReference type="InterPro" id="IPR018506">
    <property type="entry name" value="Cyt_B5_heme-BS"/>
</dbReference>
<evidence type="ECO:0000256" key="1">
    <source>
        <dbReference type="ARBA" id="ARBA00022617"/>
    </source>
</evidence>
<organism evidence="7 8">
    <name type="scientific">Rhizoctonia solani</name>
    <dbReference type="NCBI Taxonomy" id="456999"/>
    <lineage>
        <taxon>Eukaryota</taxon>
        <taxon>Fungi</taxon>
        <taxon>Dikarya</taxon>
        <taxon>Basidiomycota</taxon>
        <taxon>Agaricomycotina</taxon>
        <taxon>Agaricomycetes</taxon>
        <taxon>Cantharellales</taxon>
        <taxon>Ceratobasidiaceae</taxon>
        <taxon>Rhizoctonia</taxon>
    </lineage>
</organism>
<sequence length="80" mass="8798">MLDHRYDTFLSINSQLRITYIFPALVSGKVYDVTEFISEHPGGSAVLLKHAGKDATAAYEMAHGPEIIEEGLPPEKKKGP</sequence>
<accession>A0A8H7M847</accession>
<dbReference type="AlphaFoldDB" id="A0A8H7M847"/>
<dbReference type="GO" id="GO:0016020">
    <property type="term" value="C:membrane"/>
    <property type="evidence" value="ECO:0007669"/>
    <property type="project" value="TreeGrafter"/>
</dbReference>
<evidence type="ECO:0000256" key="2">
    <source>
        <dbReference type="ARBA" id="ARBA00022723"/>
    </source>
</evidence>
<dbReference type="Proteomes" id="UP000614334">
    <property type="component" value="Unassembled WGS sequence"/>
</dbReference>
<protein>
    <submittedName>
        <fullName evidence="7">FMN-dependent dehydrogenase</fullName>
    </submittedName>
</protein>
<dbReference type="Gene3D" id="3.10.120.10">
    <property type="entry name" value="Cytochrome b5-like heme/steroid binding domain"/>
    <property type="match status" value="1"/>
</dbReference>
<dbReference type="InterPro" id="IPR050668">
    <property type="entry name" value="Cytochrome_b5"/>
</dbReference>
<dbReference type="Pfam" id="PF00173">
    <property type="entry name" value="Cyt-b5"/>
    <property type="match status" value="1"/>
</dbReference>
<evidence type="ECO:0000313" key="8">
    <source>
        <dbReference type="Proteomes" id="UP000614334"/>
    </source>
</evidence>
<dbReference type="PROSITE" id="PS50255">
    <property type="entry name" value="CYTOCHROME_B5_2"/>
    <property type="match status" value="1"/>
</dbReference>
<evidence type="ECO:0000256" key="5">
    <source>
        <dbReference type="RuleBase" id="RU362121"/>
    </source>
</evidence>
<dbReference type="SUPFAM" id="SSF55856">
    <property type="entry name" value="Cytochrome b5-like heme/steroid binding domain"/>
    <property type="match status" value="1"/>
</dbReference>
<evidence type="ECO:0000259" key="6">
    <source>
        <dbReference type="PROSITE" id="PS50255"/>
    </source>
</evidence>
<evidence type="ECO:0000256" key="4">
    <source>
        <dbReference type="ARBA" id="ARBA00038168"/>
    </source>
</evidence>
<dbReference type="PANTHER" id="PTHR19359">
    <property type="entry name" value="CYTOCHROME B5"/>
    <property type="match status" value="1"/>
</dbReference>
<evidence type="ECO:0000313" key="7">
    <source>
        <dbReference type="EMBL" id="KAF8759669.1"/>
    </source>
</evidence>
<keyword evidence="2 5" id="KW-0479">Metal-binding</keyword>
<dbReference type="InterPro" id="IPR036400">
    <property type="entry name" value="Cyt_B5-like_heme/steroid_sf"/>
</dbReference>
<dbReference type="InterPro" id="IPR001199">
    <property type="entry name" value="Cyt_B5-like_heme/steroid-bd"/>
</dbReference>
<comment type="similarity">
    <text evidence="4 5">Belongs to the cytochrome b5 family.</text>
</comment>
<dbReference type="PROSITE" id="PS00191">
    <property type="entry name" value="CYTOCHROME_B5_1"/>
    <property type="match status" value="1"/>
</dbReference>
<keyword evidence="1 5" id="KW-0349">Heme</keyword>
<name>A0A8H7M847_9AGAM</name>
<dbReference type="GO" id="GO:0046872">
    <property type="term" value="F:metal ion binding"/>
    <property type="evidence" value="ECO:0007669"/>
    <property type="project" value="UniProtKB-UniRule"/>
</dbReference>
<reference evidence="7" key="1">
    <citation type="submission" date="2020-09" db="EMBL/GenBank/DDBJ databases">
        <title>Comparative genome analyses of four rice-infecting Rhizoctonia solani isolates reveal extensive enrichment of homogalacturonan modification genes.</title>
        <authorList>
            <person name="Lee D.-Y."/>
            <person name="Jeon J."/>
            <person name="Kim K.-T."/>
            <person name="Cheong K."/>
            <person name="Song H."/>
            <person name="Choi G."/>
            <person name="Ko J."/>
            <person name="Opiyo S.O."/>
            <person name="Zuo S."/>
            <person name="Madhav S."/>
            <person name="Lee Y.-H."/>
            <person name="Wang G.-L."/>
        </authorList>
    </citation>
    <scope>NUCLEOTIDE SEQUENCE</scope>
    <source>
        <strain evidence="7">AG1-IA B2</strain>
    </source>
</reference>
<dbReference type="GO" id="GO:0020037">
    <property type="term" value="F:heme binding"/>
    <property type="evidence" value="ECO:0007669"/>
    <property type="project" value="UniProtKB-UniRule"/>
</dbReference>
<keyword evidence="3 5" id="KW-0408">Iron</keyword>
<dbReference type="EMBL" id="JACYCF010000002">
    <property type="protein sequence ID" value="KAF8759669.1"/>
    <property type="molecule type" value="Genomic_DNA"/>
</dbReference>
<gene>
    <name evidence="7" type="ORF">RHS01_01738</name>
</gene>
<comment type="caution">
    <text evidence="7">The sequence shown here is derived from an EMBL/GenBank/DDBJ whole genome shotgun (WGS) entry which is preliminary data.</text>
</comment>
<feature type="domain" description="Cytochrome b5 heme-binding" evidence="6">
    <location>
        <begin position="25"/>
        <end position="80"/>
    </location>
</feature>
<proteinExistence type="inferred from homology"/>
<evidence type="ECO:0000256" key="3">
    <source>
        <dbReference type="ARBA" id="ARBA00023004"/>
    </source>
</evidence>